<organism evidence="1 2">
    <name type="scientific">Saccharothrix ecbatanensis</name>
    <dbReference type="NCBI Taxonomy" id="1105145"/>
    <lineage>
        <taxon>Bacteria</taxon>
        <taxon>Bacillati</taxon>
        <taxon>Actinomycetota</taxon>
        <taxon>Actinomycetes</taxon>
        <taxon>Pseudonocardiales</taxon>
        <taxon>Pseudonocardiaceae</taxon>
        <taxon>Saccharothrix</taxon>
    </lineage>
</organism>
<dbReference type="Proteomes" id="UP000552097">
    <property type="component" value="Unassembled WGS sequence"/>
</dbReference>
<dbReference type="Pfam" id="PF00702">
    <property type="entry name" value="Hydrolase"/>
    <property type="match status" value="1"/>
</dbReference>
<accession>A0A7W9HJ30</accession>
<dbReference type="GO" id="GO:0016787">
    <property type="term" value="F:hydrolase activity"/>
    <property type="evidence" value="ECO:0007669"/>
    <property type="project" value="UniProtKB-KW"/>
</dbReference>
<name>A0A7W9HJ30_9PSEU</name>
<dbReference type="InterPro" id="IPR023214">
    <property type="entry name" value="HAD_sf"/>
</dbReference>
<reference evidence="1 2" key="1">
    <citation type="submission" date="2020-08" db="EMBL/GenBank/DDBJ databases">
        <title>Sequencing the genomes of 1000 actinobacteria strains.</title>
        <authorList>
            <person name="Klenk H.-P."/>
        </authorList>
    </citation>
    <scope>NUCLEOTIDE SEQUENCE [LARGE SCALE GENOMIC DNA]</scope>
    <source>
        <strain evidence="1 2">DSM 45486</strain>
    </source>
</reference>
<dbReference type="InterPro" id="IPR052898">
    <property type="entry name" value="ACAD10-like"/>
</dbReference>
<keyword evidence="2" id="KW-1185">Reference proteome</keyword>
<proteinExistence type="predicted"/>
<dbReference type="SUPFAM" id="SSF56784">
    <property type="entry name" value="HAD-like"/>
    <property type="match status" value="1"/>
</dbReference>
<dbReference type="PANTHER" id="PTHR47829">
    <property type="entry name" value="HYDROLASE, PUTATIVE (AFU_ORTHOLOGUE AFUA_1G12880)-RELATED"/>
    <property type="match status" value="1"/>
</dbReference>
<dbReference type="InterPro" id="IPR036412">
    <property type="entry name" value="HAD-like_sf"/>
</dbReference>
<evidence type="ECO:0000313" key="2">
    <source>
        <dbReference type="Proteomes" id="UP000552097"/>
    </source>
</evidence>
<dbReference type="NCBIfam" id="TIGR01509">
    <property type="entry name" value="HAD-SF-IA-v3"/>
    <property type="match status" value="1"/>
</dbReference>
<dbReference type="EMBL" id="JACHMO010000001">
    <property type="protein sequence ID" value="MBB5802996.1"/>
    <property type="molecule type" value="Genomic_DNA"/>
</dbReference>
<protein>
    <submittedName>
        <fullName evidence="1">Putative hydrolase of the HAD superfamily</fullName>
    </submittedName>
</protein>
<evidence type="ECO:0000313" key="1">
    <source>
        <dbReference type="EMBL" id="MBB5802996.1"/>
    </source>
</evidence>
<gene>
    <name evidence="1" type="ORF">F4560_002764</name>
</gene>
<comment type="caution">
    <text evidence="1">The sequence shown here is derived from an EMBL/GenBank/DDBJ whole genome shotgun (WGS) entry which is preliminary data.</text>
</comment>
<dbReference type="InterPro" id="IPR006439">
    <property type="entry name" value="HAD-SF_hydro_IA"/>
</dbReference>
<dbReference type="InterPro" id="IPR023198">
    <property type="entry name" value="PGP-like_dom2"/>
</dbReference>
<dbReference type="RefSeq" id="WP_221483479.1">
    <property type="nucleotide sequence ID" value="NZ_JACHMO010000001.1"/>
</dbReference>
<dbReference type="AlphaFoldDB" id="A0A7W9HJ30"/>
<keyword evidence="1" id="KW-0378">Hydrolase</keyword>
<dbReference type="PANTHER" id="PTHR47829:SF1">
    <property type="entry name" value="HAD FAMILY PHOSPHATASE"/>
    <property type="match status" value="1"/>
</dbReference>
<dbReference type="Gene3D" id="1.10.150.240">
    <property type="entry name" value="Putative phosphatase, domain 2"/>
    <property type="match status" value="1"/>
</dbReference>
<dbReference type="Gene3D" id="3.40.50.1000">
    <property type="entry name" value="HAD superfamily/HAD-like"/>
    <property type="match status" value="1"/>
</dbReference>
<sequence length="217" mass="23660">MVKPTMAVWSDFGGVLTAPVTVTITAFCERIGVAPPTFGVAIREVAALFGTSDVMEPLDTPLVDAPGYAALLGRVLAENHGVTVDLTDFVEKWFTDRTANTALVEHLSRLRADGHFVGLLSNMPPAFDGQWQRVVAADLFDDLVLSSREGCRKPQRRIYDISALRCGRPAQDCVLIDDIAENCAAAREAGWQAIEFTSTEEVVARLDDLLVGQRLRT</sequence>